<dbReference type="HAMAP" id="MF_00862">
    <property type="entry name" value="DabB"/>
    <property type="match status" value="1"/>
</dbReference>
<protein>
    <recommendedName>
        <fullName evidence="7">Probable inorganic carbon transporter subunit DabB</fullName>
    </recommendedName>
</protein>
<evidence type="ECO:0000256" key="4">
    <source>
        <dbReference type="ARBA" id="ARBA00022692"/>
    </source>
</evidence>
<comment type="similarity">
    <text evidence="7">Belongs to the inorganic carbon transporter (TC 9.A.2) DabB family.</text>
</comment>
<feature type="transmembrane region" description="Helical" evidence="7">
    <location>
        <begin position="6"/>
        <end position="31"/>
    </location>
</feature>
<dbReference type="InterPro" id="IPR046396">
    <property type="entry name" value="Transporter_DabB"/>
</dbReference>
<feature type="transmembrane region" description="Helical" evidence="7">
    <location>
        <begin position="271"/>
        <end position="291"/>
    </location>
</feature>
<keyword evidence="4 7" id="KW-0812">Transmembrane</keyword>
<dbReference type="PRINTS" id="PR01434">
    <property type="entry name" value="NADHDHGNASE5"/>
</dbReference>
<keyword evidence="2 7" id="KW-0813">Transport</keyword>
<keyword evidence="5 7" id="KW-1133">Transmembrane helix</keyword>
<comment type="function">
    <text evidence="7">Part of an energy-coupled inorganic carbon pump.</text>
</comment>
<dbReference type="InterPro" id="IPR001516">
    <property type="entry name" value="Proton_antipo_N"/>
</dbReference>
<feature type="transmembrane region" description="Helical" evidence="7">
    <location>
        <begin position="43"/>
        <end position="65"/>
    </location>
</feature>
<dbReference type="GO" id="GO:0015990">
    <property type="term" value="P:electron transport coupled proton transport"/>
    <property type="evidence" value="ECO:0007669"/>
    <property type="project" value="TreeGrafter"/>
</dbReference>
<dbReference type="Pfam" id="PF00361">
    <property type="entry name" value="Proton_antipo_M"/>
    <property type="match status" value="1"/>
</dbReference>
<reference evidence="12" key="1">
    <citation type="submission" date="2016-10" db="EMBL/GenBank/DDBJ databases">
        <authorList>
            <person name="Varghese N."/>
            <person name="Submissions S."/>
        </authorList>
    </citation>
    <scope>NUCLEOTIDE SEQUENCE [LARGE SCALE GENOMIC DNA]</scope>
    <source>
        <strain evidence="12">CGMCC 1.3431</strain>
    </source>
</reference>
<keyword evidence="3 7" id="KW-1003">Cell membrane</keyword>
<dbReference type="GO" id="GO:0005886">
    <property type="term" value="C:plasma membrane"/>
    <property type="evidence" value="ECO:0007669"/>
    <property type="project" value="UniProtKB-SubCell"/>
</dbReference>
<dbReference type="PANTHER" id="PTHR42829">
    <property type="entry name" value="NADH-UBIQUINONE OXIDOREDUCTASE CHAIN 5"/>
    <property type="match status" value="1"/>
</dbReference>
<dbReference type="Pfam" id="PF00662">
    <property type="entry name" value="Proton_antipo_N"/>
    <property type="match status" value="1"/>
</dbReference>
<feature type="transmembrane region" description="Helical" evidence="7">
    <location>
        <begin position="430"/>
        <end position="452"/>
    </location>
</feature>
<dbReference type="EMBL" id="FMTS01000004">
    <property type="protein sequence ID" value="SCW69041.1"/>
    <property type="molecule type" value="Genomic_DNA"/>
</dbReference>
<proteinExistence type="inferred from homology"/>
<feature type="transmembrane region" description="Helical" evidence="7">
    <location>
        <begin position="378"/>
        <end position="394"/>
    </location>
</feature>
<keyword evidence="6 7" id="KW-0472">Membrane</keyword>
<feature type="transmembrane region" description="Helical" evidence="7">
    <location>
        <begin position="208"/>
        <end position="228"/>
    </location>
</feature>
<dbReference type="PANTHER" id="PTHR42829:SF1">
    <property type="entry name" value="INORGANIC CARBON TRANSPORTER SUBUNIT DABB-RELATED"/>
    <property type="match status" value="1"/>
</dbReference>
<feature type="transmembrane region" description="Helical" evidence="7">
    <location>
        <begin position="77"/>
        <end position="96"/>
    </location>
</feature>
<dbReference type="GO" id="GO:0012505">
    <property type="term" value="C:endomembrane system"/>
    <property type="evidence" value="ECO:0007669"/>
    <property type="project" value="UniProtKB-SubCell"/>
</dbReference>
<dbReference type="GO" id="GO:0042773">
    <property type="term" value="P:ATP synthesis coupled electron transport"/>
    <property type="evidence" value="ECO:0007669"/>
    <property type="project" value="InterPro"/>
</dbReference>
<gene>
    <name evidence="7" type="primary">dabB</name>
    <name evidence="11" type="ORF">SAMN02927928_2746</name>
</gene>
<evidence type="ECO:0000259" key="10">
    <source>
        <dbReference type="Pfam" id="PF00662"/>
    </source>
</evidence>
<sequence>MLSSTITAYLSWTCLLFAVGQCGGHVLIGLTGQRLNLSRLRHLSGWLVMSGLALSFTALIAALTQGDLAAMGLRVDTLSAVLLALVALVGATVLRFSFNYLEGDKRQAYFLSNLHLTLATVVVFVMAANIWLLAASWIAMSLTLHRLLLFYPDRAGARRAAFKKFVMARLGDVCLVGALACLQRATGTSDIASILSTLHGLPQMPQSVYLAGYLLVMAAVCKSAQFPLHGWLIEVMETPTPVSALLHAGVVNAGGIMLIRFADIVALNAPALWLLAAFATLSIIIGTLASVTQTTVKAALAWSTVAQMGFMLLQCALGAFGGALFHIVAHALYKANAFLRCGTLREPGTKGLNLSILWIPVSVAILCVLAAYCRMEANVLVTLVAGIGLCAGLPNRRPEQALTLGALVLAASLCGHWLGDVAIARAAGPVSLGMTAFAIAGMALLVGLQALVCSTFGHRSTHALYVHVRNGFYINALLNRRFAS</sequence>
<keyword evidence="12" id="KW-1185">Reference proteome</keyword>
<feature type="domain" description="NADH-Ubiquinone oxidoreductase (complex I) chain 5 N-terminal" evidence="10">
    <location>
        <begin position="70"/>
        <end position="110"/>
    </location>
</feature>
<accession>A0A1G4SJ14</accession>
<feature type="domain" description="NADH:quinone oxidoreductase/Mrp antiporter transmembrane" evidence="9">
    <location>
        <begin position="131"/>
        <end position="344"/>
    </location>
</feature>
<evidence type="ECO:0000256" key="8">
    <source>
        <dbReference type="RuleBase" id="RU000320"/>
    </source>
</evidence>
<feature type="transmembrane region" description="Helical" evidence="7">
    <location>
        <begin position="401"/>
        <end position="418"/>
    </location>
</feature>
<dbReference type="Proteomes" id="UP000199150">
    <property type="component" value="Unassembled WGS sequence"/>
</dbReference>
<dbReference type="InterPro" id="IPR003945">
    <property type="entry name" value="NU5C-like"/>
</dbReference>
<dbReference type="AlphaFoldDB" id="A0A1G4SJ14"/>
<dbReference type="GO" id="GO:0008137">
    <property type="term" value="F:NADH dehydrogenase (ubiquinone) activity"/>
    <property type="evidence" value="ECO:0007669"/>
    <property type="project" value="InterPro"/>
</dbReference>
<feature type="transmembrane region" description="Helical" evidence="7">
    <location>
        <begin position="311"/>
        <end position="333"/>
    </location>
</feature>
<feature type="transmembrane region" description="Helical" evidence="7">
    <location>
        <begin position="240"/>
        <end position="259"/>
    </location>
</feature>
<feature type="transmembrane region" description="Helical" evidence="7">
    <location>
        <begin position="354"/>
        <end position="372"/>
    </location>
</feature>
<comment type="subcellular location">
    <subcellularLocation>
        <location evidence="7">Cell membrane</location>
        <topology evidence="7">Multi-pass membrane protein</topology>
    </subcellularLocation>
    <subcellularLocation>
        <location evidence="1">Endomembrane system</location>
        <topology evidence="1">Multi-pass membrane protein</topology>
    </subcellularLocation>
    <subcellularLocation>
        <location evidence="8">Membrane</location>
        <topology evidence="8">Multi-pass membrane protein</topology>
    </subcellularLocation>
</comment>
<evidence type="ECO:0000313" key="12">
    <source>
        <dbReference type="Proteomes" id="UP000199150"/>
    </source>
</evidence>
<evidence type="ECO:0000256" key="2">
    <source>
        <dbReference type="ARBA" id="ARBA00022448"/>
    </source>
</evidence>
<dbReference type="RefSeq" id="WP_170828325.1">
    <property type="nucleotide sequence ID" value="NZ_CBCRYE010000002.1"/>
</dbReference>
<evidence type="ECO:0000256" key="1">
    <source>
        <dbReference type="ARBA" id="ARBA00004127"/>
    </source>
</evidence>
<evidence type="ECO:0000256" key="3">
    <source>
        <dbReference type="ARBA" id="ARBA00022475"/>
    </source>
</evidence>
<feature type="transmembrane region" description="Helical" evidence="7">
    <location>
        <begin position="108"/>
        <end position="128"/>
    </location>
</feature>
<organism evidence="11 12">
    <name type="scientific">Asticcacaulis taihuensis</name>
    <dbReference type="NCBI Taxonomy" id="260084"/>
    <lineage>
        <taxon>Bacteria</taxon>
        <taxon>Pseudomonadati</taxon>
        <taxon>Pseudomonadota</taxon>
        <taxon>Alphaproteobacteria</taxon>
        <taxon>Caulobacterales</taxon>
        <taxon>Caulobacteraceae</taxon>
        <taxon>Asticcacaulis</taxon>
    </lineage>
</organism>
<dbReference type="GO" id="GO:0003954">
    <property type="term" value="F:NADH dehydrogenase activity"/>
    <property type="evidence" value="ECO:0007669"/>
    <property type="project" value="TreeGrafter"/>
</dbReference>
<evidence type="ECO:0000256" key="6">
    <source>
        <dbReference type="ARBA" id="ARBA00023136"/>
    </source>
</evidence>
<dbReference type="STRING" id="260084.SAMN02927928_2746"/>
<name>A0A1G4SJ14_9CAUL</name>
<evidence type="ECO:0000256" key="5">
    <source>
        <dbReference type="ARBA" id="ARBA00022989"/>
    </source>
</evidence>
<comment type="subunit">
    <text evidence="7">Forms a complex with DabA.</text>
</comment>
<evidence type="ECO:0000313" key="11">
    <source>
        <dbReference type="EMBL" id="SCW69041.1"/>
    </source>
</evidence>
<dbReference type="InterPro" id="IPR001750">
    <property type="entry name" value="ND/Mrp_TM"/>
</dbReference>
<evidence type="ECO:0000256" key="7">
    <source>
        <dbReference type="HAMAP-Rule" id="MF_00862"/>
    </source>
</evidence>
<evidence type="ECO:0000259" key="9">
    <source>
        <dbReference type="Pfam" id="PF00361"/>
    </source>
</evidence>